<name>A0AAV2SM21_MEGNR</name>
<evidence type="ECO:0000313" key="2">
    <source>
        <dbReference type="EMBL" id="CAL4199952.1"/>
    </source>
</evidence>
<gene>
    <name evidence="2" type="ORF">MNOR_LOCUS37489</name>
</gene>
<feature type="compositionally biased region" description="Polar residues" evidence="1">
    <location>
        <begin position="999"/>
        <end position="1019"/>
    </location>
</feature>
<organism evidence="2 3">
    <name type="scientific">Meganyctiphanes norvegica</name>
    <name type="common">Northern krill</name>
    <name type="synonym">Thysanopoda norvegica</name>
    <dbReference type="NCBI Taxonomy" id="48144"/>
    <lineage>
        <taxon>Eukaryota</taxon>
        <taxon>Metazoa</taxon>
        <taxon>Ecdysozoa</taxon>
        <taxon>Arthropoda</taxon>
        <taxon>Crustacea</taxon>
        <taxon>Multicrustacea</taxon>
        <taxon>Malacostraca</taxon>
        <taxon>Eumalacostraca</taxon>
        <taxon>Eucarida</taxon>
        <taxon>Euphausiacea</taxon>
        <taxon>Euphausiidae</taxon>
        <taxon>Meganyctiphanes</taxon>
    </lineage>
</organism>
<evidence type="ECO:0000256" key="1">
    <source>
        <dbReference type="SAM" id="MobiDB-lite"/>
    </source>
</evidence>
<proteinExistence type="predicted"/>
<feature type="region of interest" description="Disordered" evidence="1">
    <location>
        <begin position="134"/>
        <end position="199"/>
    </location>
</feature>
<dbReference type="Proteomes" id="UP001497623">
    <property type="component" value="Unassembled WGS sequence"/>
</dbReference>
<protein>
    <submittedName>
        <fullName evidence="2">Uncharacterized protein</fullName>
    </submittedName>
</protein>
<feature type="region of interest" description="Disordered" evidence="1">
    <location>
        <begin position="463"/>
        <end position="503"/>
    </location>
</feature>
<keyword evidence="3" id="KW-1185">Reference proteome</keyword>
<comment type="caution">
    <text evidence="2">The sequence shown here is derived from an EMBL/GenBank/DDBJ whole genome shotgun (WGS) entry which is preliminary data.</text>
</comment>
<sequence>MTTTPEMDDNKIGVPPRRELFEPLDSNFEVSDLKVLVLARLVVKLNLGEFSKLPHEVRASLKKSVCTFYSQYITKYKDVESPVAFVEKEKKWLDNPMWLDTVAKNYISSLQSGGSMVDEDGNLIQTHDDGSDIEGLAIEDGGMPRKREQNSDFDDEEQMQVLRRKKRKSKPHKIIGEEYLTSESGRKKKAGRPKKDWERLSVASKRKASYILSNQHTVEELLAAAFHGAHKEYRNDVARAIKQCREVLANPPLNNQPKIYKKPAVWSPNECVNLLIDSNMTQRCYQGLRLSCKAKNADIFPTYRHVGVARLLCYPKTIQVNQTVAEVPLQSLLNHTAERLLNLKKELIKTIKPEVGRLKLNLSVKWGYDGSTGSTEWRQRFMTDSIRDSNDADLFCTALVPLSLKNPDTLLWENPTPSNVRFCRPLSIQFGKETPELAFEAQSRVEGQIRDLQPVIVTVDLTEGNKDDGFGGDDDNPEGMAEPTSASALTKKGPGRPPANGVKEGEEVPAVTAEVQVFYHVQHTVIEPNTSFGTFGTNSSRDPNCHICLSNPQVISQFEHQIIPNQDAHKYVLSSNHAWVTCFETLLTLSSFLPQESWAGRADVNIRMAQRKIDIQKAFRKELGIIVDKPRSGYSVSTAEAASAKKAFAAYEEFSRLTGLDRELIHRFNVILTSMSCEYEAIGQEFGEYCLATADHFASVYRWFQPPTTVHKILYHGEIMLRDYIIPIGMMSEEAQKARNKDSKTFFRRHAKKESKEHVMTEVIKYLMVQGDPVVSEALLEQRKEKQNWKVFDDDVVRILSTPNKGDVDVTRRKRKFIQKTESVPVEDPNPQNSSIPDMSFHDHSTATGVNVDQHKITHGMDGGLMTAQPPNDLGRAKAMPVNLEKTDRNQVGRSHAAYATEAPAPPAPAPVAATAAASSNISFPEPSFIPTSHPGKIAAAAHHNAAAAAAKLQYSHGIIPNLFELAYQDPSRFRAPYAAPDLSTSRAPYQGSSSSSSKIQSFQKQVYQDPSTSKSTFHNPPPSTQPNFHPGSFAGTNFPYHQ</sequence>
<dbReference type="AlphaFoldDB" id="A0AAV2SM21"/>
<feature type="compositionally biased region" description="Basic residues" evidence="1">
    <location>
        <begin position="162"/>
        <end position="173"/>
    </location>
</feature>
<dbReference type="EMBL" id="CAXKWB010076016">
    <property type="protein sequence ID" value="CAL4199952.1"/>
    <property type="molecule type" value="Genomic_DNA"/>
</dbReference>
<accession>A0AAV2SM21</accession>
<reference evidence="2 3" key="1">
    <citation type="submission" date="2024-05" db="EMBL/GenBank/DDBJ databases">
        <authorList>
            <person name="Wallberg A."/>
        </authorList>
    </citation>
    <scope>NUCLEOTIDE SEQUENCE [LARGE SCALE GENOMIC DNA]</scope>
</reference>
<evidence type="ECO:0000313" key="3">
    <source>
        <dbReference type="Proteomes" id="UP001497623"/>
    </source>
</evidence>
<feature type="region of interest" description="Disordered" evidence="1">
    <location>
        <begin position="985"/>
        <end position="1043"/>
    </location>
</feature>